<gene>
    <name evidence="2" type="ORF">GCM10011507_28270</name>
</gene>
<comment type="caution">
    <text evidence="2">The sequence shown here is derived from an EMBL/GenBank/DDBJ whole genome shotgun (WGS) entry which is preliminary data.</text>
</comment>
<dbReference type="AlphaFoldDB" id="A0A916RX87"/>
<dbReference type="RefSeq" id="WP_188760166.1">
    <property type="nucleotide sequence ID" value="NZ_BMJB01000002.1"/>
</dbReference>
<accession>A0A916RX87</accession>
<dbReference type="SUPFAM" id="SSF49785">
    <property type="entry name" value="Galactose-binding domain-like"/>
    <property type="match status" value="1"/>
</dbReference>
<feature type="signal peptide" evidence="1">
    <location>
        <begin position="1"/>
        <end position="19"/>
    </location>
</feature>
<evidence type="ECO:0000256" key="1">
    <source>
        <dbReference type="SAM" id="SignalP"/>
    </source>
</evidence>
<proteinExistence type="predicted"/>
<keyword evidence="3" id="KW-1185">Reference proteome</keyword>
<reference evidence="2" key="2">
    <citation type="submission" date="2020-09" db="EMBL/GenBank/DDBJ databases">
        <authorList>
            <person name="Sun Q."/>
            <person name="Zhou Y."/>
        </authorList>
    </citation>
    <scope>NUCLEOTIDE SEQUENCE</scope>
    <source>
        <strain evidence="2">CGMCC 1.15447</strain>
    </source>
</reference>
<dbReference type="Proteomes" id="UP000648801">
    <property type="component" value="Unassembled WGS sequence"/>
</dbReference>
<keyword evidence="1" id="KW-0732">Signal</keyword>
<reference evidence="2" key="1">
    <citation type="journal article" date="2014" name="Int. J. Syst. Evol. Microbiol.">
        <title>Complete genome sequence of Corynebacterium casei LMG S-19264T (=DSM 44701T), isolated from a smear-ripened cheese.</title>
        <authorList>
            <consortium name="US DOE Joint Genome Institute (JGI-PGF)"/>
            <person name="Walter F."/>
            <person name="Albersmeier A."/>
            <person name="Kalinowski J."/>
            <person name="Ruckert C."/>
        </authorList>
    </citation>
    <scope>NUCLEOTIDE SEQUENCE</scope>
    <source>
        <strain evidence="2">CGMCC 1.15447</strain>
    </source>
</reference>
<feature type="chain" id="PRO_5037714814" evidence="1">
    <location>
        <begin position="20"/>
        <end position="233"/>
    </location>
</feature>
<sequence>MKFAELILVSLLLAPAAQAKLPKGYKGKPYTDATHTTGAQVIPGRVEAALYDLGGEGVAYHDTDAINHGSGELNYTKGHCEEGVPQSICHFREHEGVDISYVKKLADLNHPSPVTPEWQQLYLGWTVDGEWVNYTVDVKKAGRYKIVAMYTHVAQTINFSLNNQPAATCTLPLDPWSLYPNRHDPAWMIFHTWNKAECGEITFPHAGLQLLTLHYKTGNNLAYFDFIPIEDKK</sequence>
<name>A0A916RX87_9BACT</name>
<dbReference type="EMBL" id="BMJB01000002">
    <property type="protein sequence ID" value="GGA75247.1"/>
    <property type="molecule type" value="Genomic_DNA"/>
</dbReference>
<evidence type="ECO:0000313" key="3">
    <source>
        <dbReference type="Proteomes" id="UP000648801"/>
    </source>
</evidence>
<protein>
    <submittedName>
        <fullName evidence="2">Uncharacterized protein</fullName>
    </submittedName>
</protein>
<organism evidence="2 3">
    <name type="scientific">Edaphobacter acidisoli</name>
    <dbReference type="NCBI Taxonomy" id="2040573"/>
    <lineage>
        <taxon>Bacteria</taxon>
        <taxon>Pseudomonadati</taxon>
        <taxon>Acidobacteriota</taxon>
        <taxon>Terriglobia</taxon>
        <taxon>Terriglobales</taxon>
        <taxon>Acidobacteriaceae</taxon>
        <taxon>Edaphobacter</taxon>
    </lineage>
</organism>
<evidence type="ECO:0000313" key="2">
    <source>
        <dbReference type="EMBL" id="GGA75247.1"/>
    </source>
</evidence>
<dbReference type="CDD" id="cd04080">
    <property type="entry name" value="CBM6_cellulase-like"/>
    <property type="match status" value="1"/>
</dbReference>
<dbReference type="Gene3D" id="2.60.120.260">
    <property type="entry name" value="Galactose-binding domain-like"/>
    <property type="match status" value="1"/>
</dbReference>
<dbReference type="InterPro" id="IPR008979">
    <property type="entry name" value="Galactose-bd-like_sf"/>
</dbReference>